<sequence length="359" mass="41089">MTSSLQSYVFDWKPDYPLAITAKRYLDSSNVPEGYTLILAHGTGFHKEQWEPTIKHLFAFSKNAFPIREVWSVDCPNHGDAAIVNEDLLLREEYEIFSWDHYTRSLYLFLTQNPKIDFSNHKFIGIGHSMGAVCLSMTQTYPDPPKFYSLVLCEPIILPTDMTLSPRIAKSITSWPSVTEKRRDIWSSLEDVASDLSARRSFRIYDPEVLKAYIEHGFRLLPTALYPDKEGVTLKCSKTQEAACYRGSADTNRRLYDFFPTLTTRLPVHVIWGEINDTLDNDIKNRVTDRTAGRNFATVVRVKGAGHLVRVFYFIFAGSFIILIDLFFFLYKIIQMVPKGLAEAIISTLSSKQTILVKL</sequence>
<evidence type="ECO:0000259" key="2">
    <source>
        <dbReference type="Pfam" id="PF12697"/>
    </source>
</evidence>
<feature type="transmembrane region" description="Helical" evidence="1">
    <location>
        <begin position="311"/>
        <end position="331"/>
    </location>
</feature>
<name>A0A0C9TTD8_SPHS4</name>
<keyword evidence="1" id="KW-0812">Transmembrane</keyword>
<dbReference type="Gene3D" id="3.40.50.1820">
    <property type="entry name" value="alpha/beta hydrolase"/>
    <property type="match status" value="1"/>
</dbReference>
<keyword evidence="4" id="KW-1185">Reference proteome</keyword>
<accession>A0A0C9TTD8</accession>
<reference evidence="3 4" key="1">
    <citation type="submission" date="2014-06" db="EMBL/GenBank/DDBJ databases">
        <title>Evolutionary Origins and Diversification of the Mycorrhizal Mutualists.</title>
        <authorList>
            <consortium name="DOE Joint Genome Institute"/>
            <consortium name="Mycorrhizal Genomics Consortium"/>
            <person name="Kohler A."/>
            <person name="Kuo A."/>
            <person name="Nagy L.G."/>
            <person name="Floudas D."/>
            <person name="Copeland A."/>
            <person name="Barry K.W."/>
            <person name="Cichocki N."/>
            <person name="Veneault-Fourrey C."/>
            <person name="LaButti K."/>
            <person name="Lindquist E.A."/>
            <person name="Lipzen A."/>
            <person name="Lundell T."/>
            <person name="Morin E."/>
            <person name="Murat C."/>
            <person name="Riley R."/>
            <person name="Ohm R."/>
            <person name="Sun H."/>
            <person name="Tunlid A."/>
            <person name="Henrissat B."/>
            <person name="Grigoriev I.V."/>
            <person name="Hibbett D.S."/>
            <person name="Martin F."/>
        </authorList>
    </citation>
    <scope>NUCLEOTIDE SEQUENCE [LARGE SCALE GENOMIC DNA]</scope>
    <source>
        <strain evidence="3 4">SS14</strain>
    </source>
</reference>
<organism evidence="3 4">
    <name type="scientific">Sphaerobolus stellatus (strain SS14)</name>
    <dbReference type="NCBI Taxonomy" id="990650"/>
    <lineage>
        <taxon>Eukaryota</taxon>
        <taxon>Fungi</taxon>
        <taxon>Dikarya</taxon>
        <taxon>Basidiomycota</taxon>
        <taxon>Agaricomycotina</taxon>
        <taxon>Agaricomycetes</taxon>
        <taxon>Phallomycetidae</taxon>
        <taxon>Geastrales</taxon>
        <taxon>Sphaerobolaceae</taxon>
        <taxon>Sphaerobolus</taxon>
    </lineage>
</organism>
<evidence type="ECO:0000313" key="4">
    <source>
        <dbReference type="Proteomes" id="UP000054279"/>
    </source>
</evidence>
<evidence type="ECO:0000313" key="3">
    <source>
        <dbReference type="EMBL" id="KIJ33543.1"/>
    </source>
</evidence>
<dbReference type="Pfam" id="PF12697">
    <property type="entry name" value="Abhydrolase_6"/>
    <property type="match status" value="1"/>
</dbReference>
<keyword evidence="1" id="KW-1133">Transmembrane helix</keyword>
<feature type="domain" description="AB hydrolase-1" evidence="2">
    <location>
        <begin position="37"/>
        <end position="309"/>
    </location>
</feature>
<dbReference type="Proteomes" id="UP000054279">
    <property type="component" value="Unassembled WGS sequence"/>
</dbReference>
<evidence type="ECO:0000256" key="1">
    <source>
        <dbReference type="SAM" id="Phobius"/>
    </source>
</evidence>
<gene>
    <name evidence="3" type="ORF">M422DRAFT_213426</name>
</gene>
<keyword evidence="1" id="KW-0472">Membrane</keyword>
<dbReference type="EMBL" id="KN837211">
    <property type="protein sequence ID" value="KIJ33543.1"/>
    <property type="molecule type" value="Genomic_DNA"/>
</dbReference>
<dbReference type="OrthoDB" id="94039at2759"/>
<protein>
    <recommendedName>
        <fullName evidence="2">AB hydrolase-1 domain-containing protein</fullName>
    </recommendedName>
</protein>
<dbReference type="InterPro" id="IPR050228">
    <property type="entry name" value="Carboxylesterase_BioH"/>
</dbReference>
<dbReference type="InterPro" id="IPR000073">
    <property type="entry name" value="AB_hydrolase_1"/>
</dbReference>
<dbReference type="PANTHER" id="PTHR43194">
    <property type="entry name" value="HYDROLASE ALPHA/BETA FOLD FAMILY"/>
    <property type="match status" value="1"/>
</dbReference>
<dbReference type="AlphaFoldDB" id="A0A0C9TTD8"/>
<dbReference type="PANTHER" id="PTHR43194:SF2">
    <property type="entry name" value="PEROXISOMAL MEMBRANE PROTEIN LPX1"/>
    <property type="match status" value="1"/>
</dbReference>
<dbReference type="InterPro" id="IPR029058">
    <property type="entry name" value="AB_hydrolase_fold"/>
</dbReference>
<dbReference type="SUPFAM" id="SSF53474">
    <property type="entry name" value="alpha/beta-Hydrolases"/>
    <property type="match status" value="1"/>
</dbReference>
<dbReference type="HOGENOM" id="CLU_032490_0_0_1"/>
<proteinExistence type="predicted"/>